<name>A0A5C1YTD1_9PROT</name>
<dbReference type="Proteomes" id="UP000324536">
    <property type="component" value="Plasmid unnamed2"/>
</dbReference>
<organism evidence="2 3">
    <name type="scientific">Acetobacter vaccinii</name>
    <dbReference type="NCBI Taxonomy" id="2592655"/>
    <lineage>
        <taxon>Bacteria</taxon>
        <taxon>Pseudomonadati</taxon>
        <taxon>Pseudomonadota</taxon>
        <taxon>Alphaproteobacteria</taxon>
        <taxon>Acetobacterales</taxon>
        <taxon>Acetobacteraceae</taxon>
        <taxon>Acetobacter</taxon>
    </lineage>
</organism>
<gene>
    <name evidence="2" type="ORF">FLP30_13615</name>
</gene>
<protein>
    <submittedName>
        <fullName evidence="2">Uncharacterized protein</fullName>
    </submittedName>
</protein>
<dbReference type="AlphaFoldDB" id="A0A5C1YTD1"/>
<dbReference type="OrthoDB" id="7218392at2"/>
<keyword evidence="1" id="KW-0175">Coiled coil</keyword>
<evidence type="ECO:0000313" key="3">
    <source>
        <dbReference type="Proteomes" id="UP000324536"/>
    </source>
</evidence>
<evidence type="ECO:0000256" key="1">
    <source>
        <dbReference type="SAM" id="Coils"/>
    </source>
</evidence>
<dbReference type="EMBL" id="CP043508">
    <property type="protein sequence ID" value="QEO18908.1"/>
    <property type="molecule type" value="Genomic_DNA"/>
</dbReference>
<proteinExistence type="predicted"/>
<feature type="coiled-coil region" evidence="1">
    <location>
        <begin position="85"/>
        <end position="132"/>
    </location>
</feature>
<keyword evidence="2" id="KW-0614">Plasmid</keyword>
<dbReference type="KEGG" id="acek:FLP30_13615"/>
<accession>A0A5C1YTD1</accession>
<reference evidence="2 3" key="1">
    <citation type="submission" date="2019-09" db="EMBL/GenBank/DDBJ databases">
        <title>Genome sequencing of strain KACC 21233.</title>
        <authorList>
            <person name="Heo J."/>
            <person name="Kim S.-J."/>
            <person name="Kim J.-S."/>
            <person name="Hong S.-B."/>
            <person name="Kwon S.-W."/>
        </authorList>
    </citation>
    <scope>NUCLEOTIDE SEQUENCE [LARGE SCALE GENOMIC DNA]</scope>
    <source>
        <strain evidence="2 3">KACC 21233</strain>
        <plasmid evidence="2 3">unnamed2</plasmid>
    </source>
</reference>
<evidence type="ECO:0000313" key="2">
    <source>
        <dbReference type="EMBL" id="QEO18908.1"/>
    </source>
</evidence>
<dbReference type="RefSeq" id="WP_149280555.1">
    <property type="nucleotide sequence ID" value="NZ_CP043508.1"/>
</dbReference>
<sequence length="304" mass="34300">MSATTVPDIGQFLDLVGGAWEHSALFRFLREHHDAILERQNGERMNWRALCAYFGQCGLTNVKGEAPSISCARKTWYRVRRSFSLLRARRDAETAEREAQREQARIDALARKQAQAAEKADIRQKMAQAEQEFQARQLAQARRNSPSVLYPQGYETPAPLAQTFAPAVASVAAAPVVPQDNTTDDDQPRVRIGEVAHFVQMKTQAPRYGHERDIPLPPPYVGPRPAGMPEDLPLEALMPLDASGRDENGNYDFLQMPGQPRRSFYDNKRIWALDCLPMIEAIPPRERPPALKSMRVWLTMVLGQ</sequence>
<geneLocation type="plasmid" evidence="2">
    <name>unnamed2</name>
</geneLocation>
<keyword evidence="3" id="KW-1185">Reference proteome</keyword>